<proteinExistence type="predicted"/>
<gene>
    <name evidence="1" type="ORF">MILVUS5_LOCUS34869</name>
</gene>
<dbReference type="EMBL" id="CASHSV030000615">
    <property type="protein sequence ID" value="CAJ2670903.1"/>
    <property type="molecule type" value="Genomic_DNA"/>
</dbReference>
<protein>
    <submittedName>
        <fullName evidence="1">Uncharacterized protein</fullName>
    </submittedName>
</protein>
<evidence type="ECO:0000313" key="2">
    <source>
        <dbReference type="Proteomes" id="UP001177021"/>
    </source>
</evidence>
<name>A0ACB0LNF0_TRIPR</name>
<evidence type="ECO:0000313" key="1">
    <source>
        <dbReference type="EMBL" id="CAJ2670903.1"/>
    </source>
</evidence>
<organism evidence="1 2">
    <name type="scientific">Trifolium pratense</name>
    <name type="common">Red clover</name>
    <dbReference type="NCBI Taxonomy" id="57577"/>
    <lineage>
        <taxon>Eukaryota</taxon>
        <taxon>Viridiplantae</taxon>
        <taxon>Streptophyta</taxon>
        <taxon>Embryophyta</taxon>
        <taxon>Tracheophyta</taxon>
        <taxon>Spermatophyta</taxon>
        <taxon>Magnoliopsida</taxon>
        <taxon>eudicotyledons</taxon>
        <taxon>Gunneridae</taxon>
        <taxon>Pentapetalae</taxon>
        <taxon>rosids</taxon>
        <taxon>fabids</taxon>
        <taxon>Fabales</taxon>
        <taxon>Fabaceae</taxon>
        <taxon>Papilionoideae</taxon>
        <taxon>50 kb inversion clade</taxon>
        <taxon>NPAAA clade</taxon>
        <taxon>Hologalegina</taxon>
        <taxon>IRL clade</taxon>
        <taxon>Trifolieae</taxon>
        <taxon>Trifolium</taxon>
    </lineage>
</organism>
<dbReference type="Proteomes" id="UP001177021">
    <property type="component" value="Unassembled WGS sequence"/>
</dbReference>
<reference evidence="1" key="1">
    <citation type="submission" date="2023-10" db="EMBL/GenBank/DDBJ databases">
        <authorList>
            <person name="Rodriguez Cubillos JULIANA M."/>
            <person name="De Vega J."/>
        </authorList>
    </citation>
    <scope>NUCLEOTIDE SEQUENCE</scope>
</reference>
<sequence length="137" mass="15221">MDGWMLDLTLFHRKSISDLTQQIGLQQPYTTMDSSPGYYELELTLHPEIIFLSASYSICVLDVFLQVLHYFVINNKNDNPSEVSDDVNAEPSIGSEVVIAQKSLPDPVSVHNDSPVVLTIVNLNAGDTCSCSQKNQF</sequence>
<keyword evidence="2" id="KW-1185">Reference proteome</keyword>
<accession>A0ACB0LNF0</accession>
<comment type="caution">
    <text evidence="1">The sequence shown here is derived from an EMBL/GenBank/DDBJ whole genome shotgun (WGS) entry which is preliminary data.</text>
</comment>